<name>A0A2H0XAK7_UNCKA</name>
<sequence length="36" mass="4368">MKINKALQFRIYPNNMQKQFLAQSFGCARFVYNHFL</sequence>
<protein>
    <submittedName>
        <fullName evidence="2">Transposase</fullName>
    </submittedName>
</protein>
<dbReference type="AlphaFoldDB" id="A0A2H0XAK7"/>
<accession>A0A2H0XAK7</accession>
<organism evidence="2 3">
    <name type="scientific">candidate division WWE3 bacterium CG08_land_8_20_14_0_20_41_15</name>
    <dbReference type="NCBI Taxonomy" id="1975086"/>
    <lineage>
        <taxon>Bacteria</taxon>
        <taxon>Katanobacteria</taxon>
    </lineage>
</organism>
<dbReference type="InterPro" id="IPR021027">
    <property type="entry name" value="Transposase_put_HTH"/>
</dbReference>
<proteinExistence type="predicted"/>
<reference evidence="3" key="1">
    <citation type="submission" date="2017-09" db="EMBL/GenBank/DDBJ databases">
        <title>Depth-based differentiation of microbial function through sediment-hosted aquifers and enrichment of novel symbionts in the deep terrestrial subsurface.</title>
        <authorList>
            <person name="Probst A.J."/>
            <person name="Ladd B."/>
            <person name="Jarett J.K."/>
            <person name="Geller-Mcgrath D.E."/>
            <person name="Sieber C.M.K."/>
            <person name="Emerson J.B."/>
            <person name="Anantharaman K."/>
            <person name="Thomas B.C."/>
            <person name="Malmstrom R."/>
            <person name="Stieglmeier M."/>
            <person name="Klingl A."/>
            <person name="Woyke T."/>
            <person name="Ryan C.M."/>
            <person name="Banfield J.F."/>
        </authorList>
    </citation>
    <scope>NUCLEOTIDE SEQUENCE [LARGE SCALE GENOMIC DNA]</scope>
</reference>
<dbReference type="EMBL" id="PEYV01000008">
    <property type="protein sequence ID" value="PIS21875.1"/>
    <property type="molecule type" value="Genomic_DNA"/>
</dbReference>
<evidence type="ECO:0000313" key="2">
    <source>
        <dbReference type="EMBL" id="PIS21875.1"/>
    </source>
</evidence>
<dbReference type="Pfam" id="PF12323">
    <property type="entry name" value="HTH_OrfB_IS605"/>
    <property type="match status" value="1"/>
</dbReference>
<feature type="non-terminal residue" evidence="2">
    <location>
        <position position="36"/>
    </location>
</feature>
<evidence type="ECO:0000313" key="3">
    <source>
        <dbReference type="Proteomes" id="UP000231098"/>
    </source>
</evidence>
<dbReference type="Proteomes" id="UP000231098">
    <property type="component" value="Unassembled WGS sequence"/>
</dbReference>
<gene>
    <name evidence="2" type="ORF">COT51_00460</name>
</gene>
<feature type="domain" description="Transposase putative helix-turn-helix" evidence="1">
    <location>
        <begin position="1"/>
        <end position="36"/>
    </location>
</feature>
<comment type="caution">
    <text evidence="2">The sequence shown here is derived from an EMBL/GenBank/DDBJ whole genome shotgun (WGS) entry which is preliminary data.</text>
</comment>
<evidence type="ECO:0000259" key="1">
    <source>
        <dbReference type="Pfam" id="PF12323"/>
    </source>
</evidence>